<keyword evidence="2" id="KW-1185">Reference proteome</keyword>
<accession>A0ABZ1KPJ2</accession>
<dbReference type="RefSeq" id="WP_405448594.1">
    <property type="nucleotide sequence ID" value="NZ_CP108164.1"/>
</dbReference>
<gene>
    <name evidence="1" type="ORF">OG350_20310</name>
</gene>
<name>A0ABZ1KPJ2_STRAH</name>
<proteinExistence type="predicted"/>
<dbReference type="GeneID" id="97282818"/>
<reference evidence="1 2" key="1">
    <citation type="submission" date="2022-10" db="EMBL/GenBank/DDBJ databases">
        <title>The complete genomes of actinobacterial strains from the NBC collection.</title>
        <authorList>
            <person name="Joergensen T.S."/>
            <person name="Alvarez Arevalo M."/>
            <person name="Sterndorff E.B."/>
            <person name="Faurdal D."/>
            <person name="Vuksanovic O."/>
            <person name="Mourched A.-S."/>
            <person name="Charusanti P."/>
            <person name="Shaw S."/>
            <person name="Blin K."/>
            <person name="Weber T."/>
        </authorList>
    </citation>
    <scope>NUCLEOTIDE SEQUENCE [LARGE SCALE GENOMIC DNA]</scope>
    <source>
        <strain evidence="1 2">NBC_00156</strain>
    </source>
</reference>
<protein>
    <submittedName>
        <fullName evidence="1">Uncharacterized protein</fullName>
    </submittedName>
</protein>
<sequence>MTVQGDRRLKIVADHLLTGARVFVGVTDPVDATVETPSRYATGSWPPPG</sequence>
<dbReference type="Proteomes" id="UP001622557">
    <property type="component" value="Chromosome"/>
</dbReference>
<evidence type="ECO:0000313" key="1">
    <source>
        <dbReference type="EMBL" id="WTQ82500.1"/>
    </source>
</evidence>
<organism evidence="1 2">
    <name type="scientific">Streptomyces achromogenes</name>
    <dbReference type="NCBI Taxonomy" id="67255"/>
    <lineage>
        <taxon>Bacteria</taxon>
        <taxon>Bacillati</taxon>
        <taxon>Actinomycetota</taxon>
        <taxon>Actinomycetes</taxon>
        <taxon>Kitasatosporales</taxon>
        <taxon>Streptomycetaceae</taxon>
        <taxon>Streptomyces</taxon>
    </lineage>
</organism>
<dbReference type="EMBL" id="CP108164">
    <property type="protein sequence ID" value="WTQ82500.1"/>
    <property type="molecule type" value="Genomic_DNA"/>
</dbReference>
<evidence type="ECO:0000313" key="2">
    <source>
        <dbReference type="Proteomes" id="UP001622557"/>
    </source>
</evidence>